<gene>
    <name evidence="2" type="ORF">DAPK24_000610</name>
</gene>
<proteinExistence type="predicted"/>
<organism evidence="2 3">
    <name type="scientific">Pichia kluyveri</name>
    <name type="common">Yeast</name>
    <dbReference type="NCBI Taxonomy" id="36015"/>
    <lineage>
        <taxon>Eukaryota</taxon>
        <taxon>Fungi</taxon>
        <taxon>Dikarya</taxon>
        <taxon>Ascomycota</taxon>
        <taxon>Saccharomycotina</taxon>
        <taxon>Pichiomycetes</taxon>
        <taxon>Pichiales</taxon>
        <taxon>Pichiaceae</taxon>
        <taxon>Pichia</taxon>
    </lineage>
</organism>
<comment type="caution">
    <text evidence="2">The sequence shown here is derived from an EMBL/GenBank/DDBJ whole genome shotgun (WGS) entry which is preliminary data.</text>
</comment>
<name>A0AAV5QW31_PICKL</name>
<keyword evidence="3" id="KW-1185">Reference proteome</keyword>
<sequence length="97" mass="10400">MSAPSQSNSNTAQTKESVSPLPPLPSSQTKSSPLPPPPSSSSSSSSKPPLKSYQFAPSSIEGWNDCPIVPSTTKPQTRRKRSHHIPHIQSLQPLTDK</sequence>
<accession>A0AAV5QW31</accession>
<dbReference type="Proteomes" id="UP001378960">
    <property type="component" value="Unassembled WGS sequence"/>
</dbReference>
<feature type="compositionally biased region" description="Polar residues" evidence="1">
    <location>
        <begin position="1"/>
        <end position="16"/>
    </location>
</feature>
<protein>
    <submittedName>
        <fullName evidence="2">Uncharacterized protein</fullName>
    </submittedName>
</protein>
<feature type="compositionally biased region" description="Low complexity" evidence="1">
    <location>
        <begin position="40"/>
        <end position="52"/>
    </location>
</feature>
<reference evidence="2 3" key="1">
    <citation type="journal article" date="2023" name="Elife">
        <title>Identification of key yeast species and microbe-microbe interactions impacting larval growth of Drosophila in the wild.</title>
        <authorList>
            <person name="Mure A."/>
            <person name="Sugiura Y."/>
            <person name="Maeda R."/>
            <person name="Honda K."/>
            <person name="Sakurai N."/>
            <person name="Takahashi Y."/>
            <person name="Watada M."/>
            <person name="Katoh T."/>
            <person name="Gotoh A."/>
            <person name="Gotoh Y."/>
            <person name="Taniguchi I."/>
            <person name="Nakamura K."/>
            <person name="Hayashi T."/>
            <person name="Katayama T."/>
            <person name="Uemura T."/>
            <person name="Hattori Y."/>
        </authorList>
    </citation>
    <scope>NUCLEOTIDE SEQUENCE [LARGE SCALE GENOMIC DNA]</scope>
    <source>
        <strain evidence="2 3">PK-24</strain>
    </source>
</reference>
<feature type="compositionally biased region" description="Basic residues" evidence="1">
    <location>
        <begin position="76"/>
        <end position="86"/>
    </location>
</feature>
<dbReference type="AlphaFoldDB" id="A0AAV5QW31"/>
<dbReference type="EMBL" id="BTGB01000001">
    <property type="protein sequence ID" value="GMM43486.1"/>
    <property type="molecule type" value="Genomic_DNA"/>
</dbReference>
<evidence type="ECO:0000313" key="2">
    <source>
        <dbReference type="EMBL" id="GMM43486.1"/>
    </source>
</evidence>
<evidence type="ECO:0000313" key="3">
    <source>
        <dbReference type="Proteomes" id="UP001378960"/>
    </source>
</evidence>
<feature type="region of interest" description="Disordered" evidence="1">
    <location>
        <begin position="1"/>
        <end position="97"/>
    </location>
</feature>
<evidence type="ECO:0000256" key="1">
    <source>
        <dbReference type="SAM" id="MobiDB-lite"/>
    </source>
</evidence>